<evidence type="ECO:0000256" key="3">
    <source>
        <dbReference type="ARBA" id="ARBA00012483"/>
    </source>
</evidence>
<evidence type="ECO:0000259" key="14">
    <source>
        <dbReference type="Pfam" id="PF12483"/>
    </source>
</evidence>
<evidence type="ECO:0000256" key="1">
    <source>
        <dbReference type="ARBA" id="ARBA00000900"/>
    </source>
</evidence>
<name>A0ABZ2L627_9BACT</name>
<dbReference type="Pfam" id="PF12483">
    <property type="entry name" value="GIDE"/>
    <property type="match status" value="1"/>
</dbReference>
<evidence type="ECO:0000256" key="12">
    <source>
        <dbReference type="SAM" id="MobiDB-lite"/>
    </source>
</evidence>
<comment type="subcellular location">
    <subcellularLocation>
        <location evidence="2">Membrane</location>
        <topology evidence="2">Multi-pass membrane protein</topology>
    </subcellularLocation>
</comment>
<evidence type="ECO:0000256" key="4">
    <source>
        <dbReference type="ARBA" id="ARBA00022679"/>
    </source>
</evidence>
<evidence type="ECO:0000313" key="15">
    <source>
        <dbReference type="EMBL" id="WXB05236.1"/>
    </source>
</evidence>
<organism evidence="15 16">
    <name type="scientific">Pendulispora rubella</name>
    <dbReference type="NCBI Taxonomy" id="2741070"/>
    <lineage>
        <taxon>Bacteria</taxon>
        <taxon>Pseudomonadati</taxon>
        <taxon>Myxococcota</taxon>
        <taxon>Myxococcia</taxon>
        <taxon>Myxococcales</taxon>
        <taxon>Sorangiineae</taxon>
        <taxon>Pendulisporaceae</taxon>
        <taxon>Pendulispora</taxon>
    </lineage>
</organism>
<feature type="compositionally biased region" description="Pro residues" evidence="12">
    <location>
        <begin position="430"/>
        <end position="470"/>
    </location>
</feature>
<evidence type="ECO:0000256" key="9">
    <source>
        <dbReference type="ARBA" id="ARBA00022833"/>
    </source>
</evidence>
<proteinExistence type="predicted"/>
<keyword evidence="4" id="KW-0808">Transferase</keyword>
<dbReference type="PANTHER" id="PTHR46345:SF8">
    <property type="entry name" value="FORMIN 3, ISOFORM B"/>
    <property type="match status" value="1"/>
</dbReference>
<evidence type="ECO:0000256" key="7">
    <source>
        <dbReference type="ARBA" id="ARBA00022771"/>
    </source>
</evidence>
<evidence type="ECO:0000256" key="11">
    <source>
        <dbReference type="ARBA" id="ARBA00023136"/>
    </source>
</evidence>
<keyword evidence="10 13" id="KW-1133">Transmembrane helix</keyword>
<keyword evidence="5 13" id="KW-0812">Transmembrane</keyword>
<feature type="region of interest" description="Disordered" evidence="12">
    <location>
        <begin position="374"/>
        <end position="395"/>
    </location>
</feature>
<keyword evidence="16" id="KW-1185">Reference proteome</keyword>
<keyword evidence="9" id="KW-0862">Zinc</keyword>
<keyword evidence="11 13" id="KW-0472">Membrane</keyword>
<keyword evidence="7" id="KW-0863">Zinc-finger</keyword>
<comment type="catalytic activity">
    <reaction evidence="1">
        <text>S-ubiquitinyl-[E2 ubiquitin-conjugating enzyme]-L-cysteine + [acceptor protein]-L-lysine = [E2 ubiquitin-conjugating enzyme]-L-cysteine + N(6)-ubiquitinyl-[acceptor protein]-L-lysine.</text>
        <dbReference type="EC" id="2.3.2.27"/>
    </reaction>
</comment>
<feature type="transmembrane region" description="Helical" evidence="13">
    <location>
        <begin position="235"/>
        <end position="254"/>
    </location>
</feature>
<feature type="region of interest" description="Disordered" evidence="12">
    <location>
        <begin position="412"/>
        <end position="484"/>
    </location>
</feature>
<dbReference type="EC" id="2.3.2.27" evidence="3"/>
<feature type="compositionally biased region" description="Low complexity" evidence="12">
    <location>
        <begin position="384"/>
        <end position="395"/>
    </location>
</feature>
<sequence length="484" mass="50144">MDILGWFLAFLGLGGLLFGVLQMLKMKKMNRVPHRRPSEIAQLGPRAADANGLLSTEGAAQPGQQQLVAPMSGQPCLAYEITIEAKWEKHSETEEGTKKTSGSKNVHTDAQGCQFLIADGVGSIVVDSTGALDASMEKSHSSEVGVGGLLWPSTLRFGQMETNTPIVSRDEGRIIGFVGTEKIVRPSATIYALGQLDAGPHGAVLRTPKGIGTGKLILSPKGRASLLASTKRNMILGYAIGGVLAVGGTGAGLFGPKSESFASTETCPREISGNTINCEDRIDSKVGKTYTWTVSQAGHYIVKVKAPEVKNPIDALVTIKAQDGRRVAEEYAGGTAQTIVGEELEPGSYLLSVTDIFSRNLKGGLGFHLSIERDTSKDEGGKDAAPVEAVASAEPAPSAAVSSKVLSVAAPAHAPHVSKPKAKASAHASAPPPPAPPPAAAPPPPAKVEAAPPPPPPPPAKAAPPPPKPAPPEKKGVSLEVHFP</sequence>
<dbReference type="RefSeq" id="WP_394834879.1">
    <property type="nucleotide sequence ID" value="NZ_CP089929.1"/>
</dbReference>
<evidence type="ECO:0000256" key="8">
    <source>
        <dbReference type="ARBA" id="ARBA00022786"/>
    </source>
</evidence>
<feature type="domain" description="E3 Ubiquitin ligase MUL1-like" evidence="14">
    <location>
        <begin position="89"/>
        <end position="247"/>
    </location>
</feature>
<accession>A0ABZ2L627</accession>
<dbReference type="InterPro" id="IPR022170">
    <property type="entry name" value="MUL1-like"/>
</dbReference>
<evidence type="ECO:0000256" key="5">
    <source>
        <dbReference type="ARBA" id="ARBA00022692"/>
    </source>
</evidence>
<dbReference type="Proteomes" id="UP001374803">
    <property type="component" value="Chromosome"/>
</dbReference>
<gene>
    <name evidence="15" type="ORF">LVJ94_51115</name>
</gene>
<feature type="transmembrane region" description="Helical" evidence="13">
    <location>
        <begin position="6"/>
        <end position="24"/>
    </location>
</feature>
<evidence type="ECO:0000313" key="16">
    <source>
        <dbReference type="Proteomes" id="UP001374803"/>
    </source>
</evidence>
<evidence type="ECO:0000256" key="6">
    <source>
        <dbReference type="ARBA" id="ARBA00022723"/>
    </source>
</evidence>
<keyword evidence="8" id="KW-0833">Ubl conjugation pathway</keyword>
<evidence type="ECO:0000256" key="2">
    <source>
        <dbReference type="ARBA" id="ARBA00004141"/>
    </source>
</evidence>
<evidence type="ECO:0000256" key="13">
    <source>
        <dbReference type="SAM" id="Phobius"/>
    </source>
</evidence>
<evidence type="ECO:0000256" key="10">
    <source>
        <dbReference type="ARBA" id="ARBA00022989"/>
    </source>
</evidence>
<dbReference type="PANTHER" id="PTHR46345">
    <property type="entry name" value="INVERTED FORMIN-2"/>
    <property type="match status" value="1"/>
</dbReference>
<dbReference type="EMBL" id="CP089983">
    <property type="protein sequence ID" value="WXB05236.1"/>
    <property type="molecule type" value="Genomic_DNA"/>
</dbReference>
<protein>
    <recommendedName>
        <fullName evidence="3">RING-type E3 ubiquitin transferase</fullName>
        <ecNumber evidence="3">2.3.2.27</ecNumber>
    </recommendedName>
</protein>
<keyword evidence="6" id="KW-0479">Metal-binding</keyword>
<feature type="compositionally biased region" description="Basic and acidic residues" evidence="12">
    <location>
        <begin position="471"/>
        <end position="484"/>
    </location>
</feature>
<reference evidence="15" key="1">
    <citation type="submission" date="2021-12" db="EMBL/GenBank/DDBJ databases">
        <title>Discovery of the Pendulisporaceae a myxobacterial family with distinct sporulation behavior and unique specialized metabolism.</title>
        <authorList>
            <person name="Garcia R."/>
            <person name="Popoff A."/>
            <person name="Bader C.D."/>
            <person name="Loehr J."/>
            <person name="Walesch S."/>
            <person name="Walt C."/>
            <person name="Boldt J."/>
            <person name="Bunk B."/>
            <person name="Haeckl F.J.F.P.J."/>
            <person name="Gunesch A.P."/>
            <person name="Birkelbach J."/>
            <person name="Nuebel U."/>
            <person name="Pietschmann T."/>
            <person name="Bach T."/>
            <person name="Mueller R."/>
        </authorList>
    </citation>
    <scope>NUCLEOTIDE SEQUENCE</scope>
    <source>
        <strain evidence="15">MSr11367</strain>
    </source>
</reference>